<dbReference type="SFLD" id="SFLDS00003">
    <property type="entry name" value="Haloacid_Dehalogenase"/>
    <property type="match status" value="1"/>
</dbReference>
<dbReference type="InterPro" id="IPR050155">
    <property type="entry name" value="HAD-like_hydrolase_sf"/>
</dbReference>
<dbReference type="SFLD" id="SFLDG01129">
    <property type="entry name" value="C1.5:_HAD__Beta-PGM__Phosphata"/>
    <property type="match status" value="1"/>
</dbReference>
<name>A0A563UE37_9SPHI</name>
<dbReference type="RefSeq" id="WP_146381165.1">
    <property type="nucleotide sequence ID" value="NZ_VOEJ01000003.1"/>
</dbReference>
<dbReference type="GO" id="GO:0005829">
    <property type="term" value="C:cytosol"/>
    <property type="evidence" value="ECO:0007669"/>
    <property type="project" value="TreeGrafter"/>
</dbReference>
<protein>
    <submittedName>
        <fullName evidence="1">Phosphonatase-like hydrolase</fullName>
    </submittedName>
</protein>
<dbReference type="NCBIfam" id="TIGR01549">
    <property type="entry name" value="HAD-SF-IA-v1"/>
    <property type="match status" value="1"/>
</dbReference>
<organism evidence="1 2">
    <name type="scientific">Mucilaginibacter pallidiroseus</name>
    <dbReference type="NCBI Taxonomy" id="2599295"/>
    <lineage>
        <taxon>Bacteria</taxon>
        <taxon>Pseudomonadati</taxon>
        <taxon>Bacteroidota</taxon>
        <taxon>Sphingobacteriia</taxon>
        <taxon>Sphingobacteriales</taxon>
        <taxon>Sphingobacteriaceae</taxon>
        <taxon>Mucilaginibacter</taxon>
    </lineage>
</organism>
<dbReference type="GO" id="GO:0006281">
    <property type="term" value="P:DNA repair"/>
    <property type="evidence" value="ECO:0007669"/>
    <property type="project" value="TreeGrafter"/>
</dbReference>
<accession>A0A563UE37</accession>
<dbReference type="SFLD" id="SFLDG01135">
    <property type="entry name" value="C1.5.6:_HAD__Beta-PGM__Phospha"/>
    <property type="match status" value="1"/>
</dbReference>
<dbReference type="InterPro" id="IPR006439">
    <property type="entry name" value="HAD-SF_hydro_IA"/>
</dbReference>
<dbReference type="NCBIfam" id="TIGR03351">
    <property type="entry name" value="PhnX-like"/>
    <property type="match status" value="1"/>
</dbReference>
<dbReference type="Proteomes" id="UP000320042">
    <property type="component" value="Unassembled WGS sequence"/>
</dbReference>
<proteinExistence type="predicted"/>
<evidence type="ECO:0000313" key="2">
    <source>
        <dbReference type="Proteomes" id="UP000320042"/>
    </source>
</evidence>
<sequence>MAILIKMVVFDMAGTTIDEQNIVYKTLHKAILNAGYSVSLNDVLEVGAGMEKLQAIKSILLKKADVTDEQVALTIFADFATGLDHAYSNSEIAPQPGALATFTALKQKGIAVVLNTGYSGRVAKTIVDKLGWQKGREYDELITASDVSNGRPAPDMILMAANKFNVEPIQIVKVGDSVIDIEEGKNAGCAMSIGITTGAHTFDQLQAANPDHIINNLQELLELI</sequence>
<dbReference type="NCBIfam" id="TIGR01509">
    <property type="entry name" value="HAD-SF-IA-v3"/>
    <property type="match status" value="1"/>
</dbReference>
<keyword evidence="1" id="KW-0378">Hydrolase</keyword>
<dbReference type="EMBL" id="VOEJ01000003">
    <property type="protein sequence ID" value="TWR29610.1"/>
    <property type="molecule type" value="Genomic_DNA"/>
</dbReference>
<dbReference type="InterPro" id="IPR022468">
    <property type="entry name" value="PhnX-like"/>
</dbReference>
<dbReference type="PANTHER" id="PTHR43434:SF19">
    <property type="entry name" value="PHOSPHONOACETALDEHYDE HYDROLASE"/>
    <property type="match status" value="1"/>
</dbReference>
<dbReference type="GO" id="GO:0008967">
    <property type="term" value="F:phosphoglycolate phosphatase activity"/>
    <property type="evidence" value="ECO:0007669"/>
    <property type="project" value="TreeGrafter"/>
</dbReference>
<reference evidence="1 2" key="1">
    <citation type="submission" date="2019-07" db="EMBL/GenBank/DDBJ databases">
        <authorList>
            <person name="Kim J."/>
        </authorList>
    </citation>
    <scope>NUCLEOTIDE SEQUENCE [LARGE SCALE GENOMIC DNA]</scope>
    <source>
        <strain evidence="2">dk17</strain>
    </source>
</reference>
<dbReference type="InterPro" id="IPR023198">
    <property type="entry name" value="PGP-like_dom2"/>
</dbReference>
<dbReference type="InterPro" id="IPR036412">
    <property type="entry name" value="HAD-like_sf"/>
</dbReference>
<comment type="caution">
    <text evidence="1">The sequence shown here is derived from an EMBL/GenBank/DDBJ whole genome shotgun (WGS) entry which is preliminary data.</text>
</comment>
<dbReference type="AlphaFoldDB" id="A0A563UE37"/>
<gene>
    <name evidence="1" type="ORF">FPZ43_07020</name>
</gene>
<dbReference type="Gene3D" id="1.10.150.240">
    <property type="entry name" value="Putative phosphatase, domain 2"/>
    <property type="match status" value="1"/>
</dbReference>
<keyword evidence="2" id="KW-1185">Reference proteome</keyword>
<dbReference type="PANTHER" id="PTHR43434">
    <property type="entry name" value="PHOSPHOGLYCOLATE PHOSPHATASE"/>
    <property type="match status" value="1"/>
</dbReference>
<dbReference type="InterPro" id="IPR023214">
    <property type="entry name" value="HAD_sf"/>
</dbReference>
<dbReference type="Gene3D" id="3.40.50.1000">
    <property type="entry name" value="HAD superfamily/HAD-like"/>
    <property type="match status" value="1"/>
</dbReference>
<evidence type="ECO:0000313" key="1">
    <source>
        <dbReference type="EMBL" id="TWR29610.1"/>
    </source>
</evidence>
<dbReference type="SUPFAM" id="SSF56784">
    <property type="entry name" value="HAD-like"/>
    <property type="match status" value="1"/>
</dbReference>
<dbReference type="Pfam" id="PF00702">
    <property type="entry name" value="Hydrolase"/>
    <property type="match status" value="1"/>
</dbReference>
<dbReference type="OrthoDB" id="5504491at2"/>